<dbReference type="PANTHER" id="PTHR13887">
    <property type="entry name" value="GLUTATHIONE S-TRANSFERASE KAPPA"/>
    <property type="match status" value="1"/>
</dbReference>
<dbReference type="GeneID" id="9532339"/>
<dbReference type="EMBL" id="DS985217">
    <property type="protein sequence ID" value="EEY17497.1"/>
    <property type="molecule type" value="Genomic_DNA"/>
</dbReference>
<organism evidence="3">
    <name type="scientific">Verticillium alfalfae (strain VaMs.102 / ATCC MYA-4576 / FGSC 10136)</name>
    <name type="common">Verticillium wilt of alfalfa</name>
    <name type="synonym">Verticillium albo-atrum</name>
    <dbReference type="NCBI Taxonomy" id="526221"/>
    <lineage>
        <taxon>Eukaryota</taxon>
        <taxon>Fungi</taxon>
        <taxon>Dikarya</taxon>
        <taxon>Ascomycota</taxon>
        <taxon>Pezizomycotina</taxon>
        <taxon>Sordariomycetes</taxon>
        <taxon>Hypocreomycetidae</taxon>
        <taxon>Glomerellales</taxon>
        <taxon>Plectosphaerellaceae</taxon>
        <taxon>Verticillium</taxon>
    </lineage>
</organism>
<keyword evidence="3" id="KW-1185">Reference proteome</keyword>
<accession>C9SGF7</accession>
<dbReference type="KEGG" id="val:VDBG_03606"/>
<dbReference type="Proteomes" id="UP000008698">
    <property type="component" value="Unassembled WGS sequence"/>
</dbReference>
<evidence type="ECO:0000313" key="3">
    <source>
        <dbReference type="Proteomes" id="UP000008698"/>
    </source>
</evidence>
<dbReference type="AlphaFoldDB" id="C9SGF7"/>
<proteinExistence type="predicted"/>
<dbReference type="OMA" id="WILMEGR"/>
<dbReference type="eggNOG" id="ENOG502QTH7">
    <property type="taxonomic scope" value="Eukaryota"/>
</dbReference>
<evidence type="ECO:0000313" key="2">
    <source>
        <dbReference type="EMBL" id="EEY17497.1"/>
    </source>
</evidence>
<name>C9SGF7_VERA1</name>
<dbReference type="InterPro" id="IPR036249">
    <property type="entry name" value="Thioredoxin-like_sf"/>
</dbReference>
<dbReference type="InterPro" id="IPR001853">
    <property type="entry name" value="DSBA-like_thioredoxin_dom"/>
</dbReference>
<gene>
    <name evidence="2" type="ORF">VDBG_03606</name>
</gene>
<feature type="domain" description="DSBA-like thioredoxin" evidence="1">
    <location>
        <begin position="48"/>
        <end position="126"/>
    </location>
</feature>
<evidence type="ECO:0000259" key="1">
    <source>
        <dbReference type="Pfam" id="PF01323"/>
    </source>
</evidence>
<dbReference type="Gene3D" id="3.40.30.10">
    <property type="entry name" value="Glutaredoxin"/>
    <property type="match status" value="2"/>
</dbReference>
<dbReference type="HOGENOM" id="CLU_1897788_0_0_1"/>
<dbReference type="OrthoDB" id="1930760at2759"/>
<dbReference type="GO" id="GO:0016491">
    <property type="term" value="F:oxidoreductase activity"/>
    <property type="evidence" value="ECO:0007669"/>
    <property type="project" value="InterPro"/>
</dbReference>
<protein>
    <recommendedName>
        <fullName evidence="1">DSBA-like thioredoxin domain-containing protein</fullName>
    </recommendedName>
</protein>
<dbReference type="PANTHER" id="PTHR13887:SF41">
    <property type="entry name" value="THIOREDOXIN SUPERFAMILY PROTEIN"/>
    <property type="match status" value="1"/>
</dbReference>
<dbReference type="RefSeq" id="XP_003005653.1">
    <property type="nucleotide sequence ID" value="XM_003005607.1"/>
</dbReference>
<reference evidence="3" key="1">
    <citation type="journal article" date="2011" name="PLoS Pathog.">
        <title>Comparative genomics yields insights into niche adaptation of plant vascular wilt pathogens.</title>
        <authorList>
            <person name="Klosterman S.J."/>
            <person name="Subbarao K.V."/>
            <person name="Kang S."/>
            <person name="Veronese P."/>
            <person name="Gold S.E."/>
            <person name="Thomma B.P.H.J."/>
            <person name="Chen Z."/>
            <person name="Henrissat B."/>
            <person name="Lee Y.-H."/>
            <person name="Park J."/>
            <person name="Garcia-Pedrajas M.D."/>
            <person name="Barbara D.J."/>
            <person name="Anchieta A."/>
            <person name="de Jonge R."/>
            <person name="Santhanam P."/>
            <person name="Maruthachalam K."/>
            <person name="Atallah Z."/>
            <person name="Amyotte S.G."/>
            <person name="Paz Z."/>
            <person name="Inderbitzin P."/>
            <person name="Hayes R.J."/>
            <person name="Heiman D.I."/>
            <person name="Young S."/>
            <person name="Zeng Q."/>
            <person name="Engels R."/>
            <person name="Galagan J."/>
            <person name="Cuomo C.A."/>
            <person name="Dobinson K.F."/>
            <person name="Ma L.-J."/>
        </authorList>
    </citation>
    <scope>NUCLEOTIDE SEQUENCE [LARGE SCALE GENOMIC DNA]</scope>
    <source>
        <strain evidence="3">VaMs.102 / ATCC MYA-4576 / FGSC 10136</strain>
    </source>
</reference>
<dbReference type="Pfam" id="PF01323">
    <property type="entry name" value="DSBA"/>
    <property type="match status" value="1"/>
</dbReference>
<sequence length="134" mass="14748">MTNFNIKIISDNVCPWAPQCYVRKRRLDKAIALYQKTVPAGKDDTFTLFEEDRDISSKDMLVQAAVKGGLEAGEVRAWLESDQGGAQVDREVQEAYALGVSGVPHFVVDGQQLGGAQDVEAFVEAFANIKEKRA</sequence>
<dbReference type="SUPFAM" id="SSF52833">
    <property type="entry name" value="Thioredoxin-like"/>
    <property type="match status" value="1"/>
</dbReference>